<feature type="non-terminal residue" evidence="6">
    <location>
        <position position="51"/>
    </location>
</feature>
<keyword evidence="4" id="KW-0227">DNA damage</keyword>
<dbReference type="GO" id="GO:0003677">
    <property type="term" value="F:DNA binding"/>
    <property type="evidence" value="ECO:0007669"/>
    <property type="project" value="UniProtKB-KW"/>
</dbReference>
<proteinExistence type="predicted"/>
<dbReference type="InterPro" id="IPR045076">
    <property type="entry name" value="MutS"/>
</dbReference>
<evidence type="ECO:0000313" key="7">
    <source>
        <dbReference type="Proteomes" id="UP001529510"/>
    </source>
</evidence>
<dbReference type="PROSITE" id="PS00486">
    <property type="entry name" value="DNA_MISMATCH_REPAIR_2"/>
    <property type="match status" value="1"/>
</dbReference>
<evidence type="ECO:0000313" key="6">
    <source>
        <dbReference type="EMBL" id="KAL0192839.1"/>
    </source>
</evidence>
<dbReference type="GO" id="GO:0005524">
    <property type="term" value="F:ATP binding"/>
    <property type="evidence" value="ECO:0007669"/>
    <property type="project" value="UniProtKB-KW"/>
</dbReference>
<dbReference type="PANTHER" id="PTHR11361">
    <property type="entry name" value="DNA MISMATCH REPAIR PROTEIN MUTS FAMILY MEMBER"/>
    <property type="match status" value="1"/>
</dbReference>
<evidence type="ECO:0000256" key="4">
    <source>
        <dbReference type="ARBA" id="ARBA00023204"/>
    </source>
</evidence>
<dbReference type="SUPFAM" id="SSF52540">
    <property type="entry name" value="P-loop containing nucleoside triphosphate hydrolases"/>
    <property type="match status" value="1"/>
</dbReference>
<dbReference type="AlphaFoldDB" id="A0ABD0R2X2"/>
<evidence type="ECO:0000256" key="3">
    <source>
        <dbReference type="ARBA" id="ARBA00023125"/>
    </source>
</evidence>
<keyword evidence="4" id="KW-0234">DNA repair</keyword>
<keyword evidence="3" id="KW-0238">DNA-binding</keyword>
<protein>
    <recommendedName>
        <fullName evidence="5">DNA mismatch repair proteins mutS family domain-containing protein</fullName>
    </recommendedName>
</protein>
<keyword evidence="1" id="KW-0547">Nucleotide-binding</keyword>
<feature type="non-terminal residue" evidence="6">
    <location>
        <position position="1"/>
    </location>
</feature>
<dbReference type="InterPro" id="IPR027417">
    <property type="entry name" value="P-loop_NTPase"/>
</dbReference>
<evidence type="ECO:0000259" key="5">
    <source>
        <dbReference type="PROSITE" id="PS00486"/>
    </source>
</evidence>
<gene>
    <name evidence="6" type="ORF">M9458_011135</name>
</gene>
<evidence type="ECO:0000256" key="1">
    <source>
        <dbReference type="ARBA" id="ARBA00022741"/>
    </source>
</evidence>
<dbReference type="Pfam" id="PF00488">
    <property type="entry name" value="MutS_V"/>
    <property type="match status" value="1"/>
</dbReference>
<feature type="domain" description="DNA mismatch repair proteins mutS family" evidence="5">
    <location>
        <begin position="21"/>
        <end position="37"/>
    </location>
</feature>
<name>A0ABD0R2X2_CIRMR</name>
<dbReference type="Gene3D" id="3.40.50.300">
    <property type="entry name" value="P-loop containing nucleotide triphosphate hydrolases"/>
    <property type="match status" value="1"/>
</dbReference>
<comment type="caution">
    <text evidence="6">The sequence shown here is derived from an EMBL/GenBank/DDBJ whole genome shotgun (WGS) entry which is preliminary data.</text>
</comment>
<dbReference type="EMBL" id="JAMKFB020000005">
    <property type="protein sequence ID" value="KAL0192839.1"/>
    <property type="molecule type" value="Genomic_DNA"/>
</dbReference>
<dbReference type="GO" id="GO:0006281">
    <property type="term" value="P:DNA repair"/>
    <property type="evidence" value="ECO:0007669"/>
    <property type="project" value="UniProtKB-KW"/>
</dbReference>
<sequence length="51" mass="5543">STFMEELVEASDILARATSRSLVILDELGRGTSTHDGIAIAYATLESFIRD</sequence>
<dbReference type="PANTHER" id="PTHR11361:SF122">
    <property type="entry name" value="DNA MISMATCH REPAIR PROTEIN MSH3"/>
    <property type="match status" value="1"/>
</dbReference>
<keyword evidence="7" id="KW-1185">Reference proteome</keyword>
<accession>A0ABD0R2X2</accession>
<evidence type="ECO:0000256" key="2">
    <source>
        <dbReference type="ARBA" id="ARBA00022840"/>
    </source>
</evidence>
<dbReference type="InterPro" id="IPR000432">
    <property type="entry name" value="DNA_mismatch_repair_MutS_C"/>
</dbReference>
<dbReference type="Proteomes" id="UP001529510">
    <property type="component" value="Unassembled WGS sequence"/>
</dbReference>
<keyword evidence="2" id="KW-0067">ATP-binding</keyword>
<reference evidence="6 7" key="1">
    <citation type="submission" date="2024-05" db="EMBL/GenBank/DDBJ databases">
        <title>Genome sequencing and assembly of Indian major carp, Cirrhinus mrigala (Hamilton, 1822).</title>
        <authorList>
            <person name="Mohindra V."/>
            <person name="Chowdhury L.M."/>
            <person name="Lal K."/>
            <person name="Jena J.K."/>
        </authorList>
    </citation>
    <scope>NUCLEOTIDE SEQUENCE [LARGE SCALE GENOMIC DNA]</scope>
    <source>
        <strain evidence="6">CM1030</strain>
        <tissue evidence="6">Blood</tissue>
    </source>
</reference>
<organism evidence="6 7">
    <name type="scientific">Cirrhinus mrigala</name>
    <name type="common">Mrigala</name>
    <dbReference type="NCBI Taxonomy" id="683832"/>
    <lineage>
        <taxon>Eukaryota</taxon>
        <taxon>Metazoa</taxon>
        <taxon>Chordata</taxon>
        <taxon>Craniata</taxon>
        <taxon>Vertebrata</taxon>
        <taxon>Euteleostomi</taxon>
        <taxon>Actinopterygii</taxon>
        <taxon>Neopterygii</taxon>
        <taxon>Teleostei</taxon>
        <taxon>Ostariophysi</taxon>
        <taxon>Cypriniformes</taxon>
        <taxon>Cyprinidae</taxon>
        <taxon>Labeoninae</taxon>
        <taxon>Labeonini</taxon>
        <taxon>Cirrhinus</taxon>
    </lineage>
</organism>